<dbReference type="Proteomes" id="UP000594014">
    <property type="component" value="Chromosome"/>
</dbReference>
<evidence type="ECO:0000313" key="2">
    <source>
        <dbReference type="Proteomes" id="UP000594014"/>
    </source>
</evidence>
<keyword evidence="2" id="KW-1185">Reference proteome</keyword>
<name>A0ACD1ADL1_9FIRM</name>
<reference evidence="1" key="1">
    <citation type="submission" date="2019-08" db="EMBL/GenBank/DDBJ databases">
        <title>Genome sequence of Clostridiales bacterium MT110.</title>
        <authorList>
            <person name="Cao J."/>
        </authorList>
    </citation>
    <scope>NUCLEOTIDE SEQUENCE</scope>
    <source>
        <strain evidence="1">MT110</strain>
    </source>
</reference>
<organism evidence="1 2">
    <name type="scientific">Anoxybacterium hadale</name>
    <dbReference type="NCBI Taxonomy" id="3408580"/>
    <lineage>
        <taxon>Bacteria</taxon>
        <taxon>Bacillati</taxon>
        <taxon>Bacillota</taxon>
        <taxon>Clostridia</taxon>
        <taxon>Peptostreptococcales</taxon>
        <taxon>Anaerovoracaceae</taxon>
        <taxon>Anoxybacterium</taxon>
    </lineage>
</organism>
<gene>
    <name evidence="1" type="ORF">FRZ06_15400</name>
</gene>
<sequence>MKVKGNYINGEWITASSGRERKVVNPSNGEVITSIVDSTVEDTKAAIAAAKRSFYGTREWRDMCPQERADTMLKIADAIDARKEEIARLDSINNGKPLREAECDIDDAVHCFRYYAGLITKPAGGVYNVNKGFGEMHSYTIHEPIGVCAQITPWNYPFLMAAWKLAPALAAGNSIIFKPSSVTPLSSVLLFEIFDELQLPKGAVNLVLGSGGVAGQELAESLDVDMVSFTGSTSVGQTIAQAAIGNLKRTGLELGGKSPNVIFADADLEGAVEWAMIGIFFNQGEVCSAGSRIIIEKSMKDRFVKRLAERANAITIGNPLENPDMGPLVSEEHMNTVLDYIKIGKSEGAVCVCGGERYTEGECAKGYYVRPTIFDHCTPEMRIVKEEIFGPVVTIQTFETEEEAVAFANDTPYGLAGAVFTSDGARALRVIKEIRAGITWINCYNPTFNEAPWGGYKMSGIGRELGVHGFEEYQEIKQININLAPGKVGWYSEKENNLVYTANR</sequence>
<accession>A0ACD1ADL1</accession>
<protein>
    <submittedName>
        <fullName evidence="1">Aldehyde dehydrogenase family protein</fullName>
    </submittedName>
</protein>
<evidence type="ECO:0000313" key="1">
    <source>
        <dbReference type="EMBL" id="QOX64627.1"/>
    </source>
</evidence>
<dbReference type="EMBL" id="CP042469">
    <property type="protein sequence ID" value="QOX64627.1"/>
    <property type="molecule type" value="Genomic_DNA"/>
</dbReference>
<proteinExistence type="predicted"/>